<keyword evidence="3 6" id="KW-1133">Transmembrane helix</keyword>
<comment type="caution">
    <text evidence="7">The sequence shown here is derived from an EMBL/GenBank/DDBJ whole genome shotgun (WGS) entry which is preliminary data.</text>
</comment>
<evidence type="ECO:0000256" key="1">
    <source>
        <dbReference type="ARBA" id="ARBA00004141"/>
    </source>
</evidence>
<dbReference type="PANTHER" id="PTHR31056">
    <property type="entry name" value="TRANSMEMBRANE PROTEIN 179B"/>
    <property type="match status" value="1"/>
</dbReference>
<feature type="transmembrane region" description="Helical" evidence="6">
    <location>
        <begin position="67"/>
        <end position="94"/>
    </location>
</feature>
<organism evidence="7 8">
    <name type="scientific">Candidula unifasciata</name>
    <dbReference type="NCBI Taxonomy" id="100452"/>
    <lineage>
        <taxon>Eukaryota</taxon>
        <taxon>Metazoa</taxon>
        <taxon>Spiralia</taxon>
        <taxon>Lophotrochozoa</taxon>
        <taxon>Mollusca</taxon>
        <taxon>Gastropoda</taxon>
        <taxon>Heterobranchia</taxon>
        <taxon>Euthyneura</taxon>
        <taxon>Panpulmonata</taxon>
        <taxon>Eupulmonata</taxon>
        <taxon>Stylommatophora</taxon>
        <taxon>Helicina</taxon>
        <taxon>Helicoidea</taxon>
        <taxon>Geomitridae</taxon>
        <taxon>Candidula</taxon>
    </lineage>
</organism>
<dbReference type="InterPro" id="IPR059010">
    <property type="entry name" value="TMEM179-179B"/>
</dbReference>
<reference evidence="7" key="1">
    <citation type="submission" date="2021-04" db="EMBL/GenBank/DDBJ databases">
        <authorList>
            <consortium name="Molecular Ecology Group"/>
        </authorList>
    </citation>
    <scope>NUCLEOTIDE SEQUENCE</scope>
</reference>
<feature type="transmembrane region" description="Helical" evidence="6">
    <location>
        <begin position="106"/>
        <end position="132"/>
    </location>
</feature>
<evidence type="ECO:0000313" key="8">
    <source>
        <dbReference type="Proteomes" id="UP000678393"/>
    </source>
</evidence>
<comment type="similarity">
    <text evidence="5">Belongs to the TMEM179 family.</text>
</comment>
<protein>
    <recommendedName>
        <fullName evidence="9">Transmembrane protein</fullName>
    </recommendedName>
</protein>
<feature type="transmembrane region" description="Helical" evidence="6">
    <location>
        <begin position="22"/>
        <end position="47"/>
    </location>
</feature>
<dbReference type="Proteomes" id="UP000678393">
    <property type="component" value="Unassembled WGS sequence"/>
</dbReference>
<proteinExistence type="inferred from homology"/>
<name>A0A8S3ZXU7_9EUPU</name>
<gene>
    <name evidence="7" type="ORF">CUNI_LOCUS20085</name>
</gene>
<dbReference type="OrthoDB" id="6155038at2759"/>
<evidence type="ECO:0008006" key="9">
    <source>
        <dbReference type="Google" id="ProtNLM"/>
    </source>
</evidence>
<dbReference type="Pfam" id="PF26158">
    <property type="entry name" value="Claudin_TMEM179-179B"/>
    <property type="match status" value="1"/>
</dbReference>
<evidence type="ECO:0000313" key="7">
    <source>
        <dbReference type="EMBL" id="CAG5134527.1"/>
    </source>
</evidence>
<dbReference type="InterPro" id="IPR029776">
    <property type="entry name" value="TMEM179B"/>
</dbReference>
<keyword evidence="2 6" id="KW-0812">Transmembrane</keyword>
<evidence type="ECO:0000256" key="5">
    <source>
        <dbReference type="ARBA" id="ARBA00093776"/>
    </source>
</evidence>
<comment type="subcellular location">
    <subcellularLocation>
        <location evidence="1">Membrane</location>
        <topology evidence="1">Multi-pass membrane protein</topology>
    </subcellularLocation>
</comment>
<feature type="transmembrane region" description="Helical" evidence="6">
    <location>
        <begin position="182"/>
        <end position="202"/>
    </location>
</feature>
<accession>A0A8S3ZXU7</accession>
<evidence type="ECO:0000256" key="2">
    <source>
        <dbReference type="ARBA" id="ARBA00022692"/>
    </source>
</evidence>
<evidence type="ECO:0000256" key="4">
    <source>
        <dbReference type="ARBA" id="ARBA00023136"/>
    </source>
</evidence>
<keyword evidence="4 6" id="KW-0472">Membrane</keyword>
<dbReference type="EMBL" id="CAJHNH020007301">
    <property type="protein sequence ID" value="CAG5134527.1"/>
    <property type="molecule type" value="Genomic_DNA"/>
</dbReference>
<dbReference type="AlphaFoldDB" id="A0A8S3ZXU7"/>
<evidence type="ECO:0000256" key="6">
    <source>
        <dbReference type="SAM" id="Phobius"/>
    </source>
</evidence>
<sequence>MANNCTDKLPPIKLPSWLSEKWVMSMWIGSFSILVILSCFIFIPVAITMTDTDGNCLLYADSREFGALSVCSYCVAIAVIFLSVCCLRLTLLILKLTRFSSKIEEAALWFSIWGVHIAIFGLDLLLVLLLLVSSCLLSAGLSRMCEDLFKGRTLCASEYGIELSNGDILKTFYLDLTMAEGAAWMTFVYWSMIVALESLILWKNETIVNTANQVLSFVRRK</sequence>
<evidence type="ECO:0000256" key="3">
    <source>
        <dbReference type="ARBA" id="ARBA00022989"/>
    </source>
</evidence>
<keyword evidence="8" id="KW-1185">Reference proteome</keyword>
<dbReference type="PANTHER" id="PTHR31056:SF1">
    <property type="entry name" value="TRANSMEMBRANE PROTEIN 179B"/>
    <property type="match status" value="1"/>
</dbReference>